<protein>
    <submittedName>
        <fullName evidence="1">Uncharacterized protein</fullName>
    </submittedName>
</protein>
<accession>A0A9E7SQT2</accession>
<sequence length="136" mass="15616">MALSKEDAFLLREGDWVLVPARVVRTNSFWSNGGVSVHLDSPFRDQRLFSEQQENPRKPEMSCSGIIHSVLKLPLKVGDWVEPVEYYNDAKGQILFIDSDAKEAMVRMKDGNRLFTLANLRRTLSDAQREQYLSKD</sequence>
<keyword evidence="2" id="KW-1185">Reference proteome</keyword>
<gene>
    <name evidence="1" type="ORF">GURKE_02180</name>
</gene>
<evidence type="ECO:0000313" key="1">
    <source>
        <dbReference type="EMBL" id="UTC28249.1"/>
    </source>
</evidence>
<evidence type="ECO:0000313" key="2">
    <source>
        <dbReference type="Proteomes" id="UP001055634"/>
    </source>
</evidence>
<proteinExistence type="predicted"/>
<reference evidence="1" key="1">
    <citation type="submission" date="2022-04" db="EMBL/GenBank/DDBJ databases">
        <authorList>
            <person name="Friedrich I."/>
            <person name="Schneider D."/>
            <person name="Poehlein A."/>
            <person name="Hertel R."/>
            <person name="Daniel R."/>
        </authorList>
    </citation>
    <scope>NUCLEOTIDE SEQUENCE</scope>
</reference>
<organism evidence="1 2">
    <name type="scientific">Brevundimonas phage vB_BpoS-Gurke</name>
    <dbReference type="NCBI Taxonomy" id="2948599"/>
    <lineage>
        <taxon>Viruses</taxon>
        <taxon>Duplodnaviria</taxon>
        <taxon>Heunggongvirae</taxon>
        <taxon>Uroviricota</taxon>
        <taxon>Caudoviricetes</taxon>
        <taxon>Jeanschmidtviridae</taxon>
        <taxon>Kikimoravirus</taxon>
        <taxon>Kikimoravirus gurke</taxon>
    </lineage>
</organism>
<dbReference type="Proteomes" id="UP001055634">
    <property type="component" value="Segment"/>
</dbReference>
<name>A0A9E7SQT2_9CAUD</name>
<dbReference type="EMBL" id="ON529850">
    <property type="protein sequence ID" value="UTC28249.1"/>
    <property type="molecule type" value="Genomic_DNA"/>
</dbReference>